<sequence length="107" mass="11772">MNVSKIKEHLMVHAKGEGEMNGASGVHIGTVDRVENNRYIKLTKDDSPNGQHRWIPLEWVESVDDKAVYLKRTAAEVQAAVTDQHPEAEAIQRAEAERDPVSGSGIG</sequence>
<dbReference type="Proteomes" id="UP000707356">
    <property type="component" value="Unassembled WGS sequence"/>
</dbReference>
<reference evidence="2" key="1">
    <citation type="submission" date="2021-05" db="EMBL/GenBank/DDBJ databases">
        <authorList>
            <person name="Pietrasiak N."/>
            <person name="Ward R."/>
            <person name="Stajich J.E."/>
            <person name="Kurbessoian T."/>
        </authorList>
    </citation>
    <scope>NUCLEOTIDE SEQUENCE</scope>
    <source>
        <strain evidence="2">GSE-TBD4-15B</strain>
    </source>
</reference>
<dbReference type="EMBL" id="JAHHHV010000041">
    <property type="protein sequence ID" value="MBW4465387.1"/>
    <property type="molecule type" value="Genomic_DNA"/>
</dbReference>
<proteinExistence type="predicted"/>
<dbReference type="AlphaFoldDB" id="A0A951P9V1"/>
<organism evidence="2 3">
    <name type="scientific">Pegethrix bostrychoides GSE-TBD4-15B</name>
    <dbReference type="NCBI Taxonomy" id="2839662"/>
    <lineage>
        <taxon>Bacteria</taxon>
        <taxon>Bacillati</taxon>
        <taxon>Cyanobacteriota</taxon>
        <taxon>Cyanophyceae</taxon>
        <taxon>Oculatellales</taxon>
        <taxon>Oculatellaceae</taxon>
        <taxon>Pegethrix</taxon>
    </lineage>
</organism>
<gene>
    <name evidence="2" type="ORF">KME07_08100</name>
</gene>
<comment type="caution">
    <text evidence="2">The sequence shown here is derived from an EMBL/GenBank/DDBJ whole genome shotgun (WGS) entry which is preliminary data.</text>
</comment>
<feature type="compositionally biased region" description="Basic and acidic residues" evidence="1">
    <location>
        <begin position="84"/>
        <end position="100"/>
    </location>
</feature>
<accession>A0A951P9V1</accession>
<protein>
    <submittedName>
        <fullName evidence="2">DUF2171 domain-containing protein</fullName>
    </submittedName>
</protein>
<evidence type="ECO:0000256" key="1">
    <source>
        <dbReference type="SAM" id="MobiDB-lite"/>
    </source>
</evidence>
<dbReference type="Pfam" id="PF09939">
    <property type="entry name" value="DUF2171"/>
    <property type="match status" value="1"/>
</dbReference>
<name>A0A951P9V1_9CYAN</name>
<reference evidence="2" key="2">
    <citation type="journal article" date="2022" name="Microbiol. Resour. Announc.">
        <title>Metagenome Sequencing to Explore Phylogenomics of Terrestrial Cyanobacteria.</title>
        <authorList>
            <person name="Ward R.D."/>
            <person name="Stajich J.E."/>
            <person name="Johansen J.R."/>
            <person name="Huntemann M."/>
            <person name="Clum A."/>
            <person name="Foster B."/>
            <person name="Foster B."/>
            <person name="Roux S."/>
            <person name="Palaniappan K."/>
            <person name="Varghese N."/>
            <person name="Mukherjee S."/>
            <person name="Reddy T.B.K."/>
            <person name="Daum C."/>
            <person name="Copeland A."/>
            <person name="Chen I.A."/>
            <person name="Ivanova N.N."/>
            <person name="Kyrpides N.C."/>
            <person name="Shapiro N."/>
            <person name="Eloe-Fadrosh E.A."/>
            <person name="Pietrasiak N."/>
        </authorList>
    </citation>
    <scope>NUCLEOTIDE SEQUENCE</scope>
    <source>
        <strain evidence="2">GSE-TBD4-15B</strain>
    </source>
</reference>
<dbReference type="InterPro" id="IPR018684">
    <property type="entry name" value="DUF2171"/>
</dbReference>
<feature type="region of interest" description="Disordered" evidence="1">
    <location>
        <begin position="80"/>
        <end position="107"/>
    </location>
</feature>
<evidence type="ECO:0000313" key="2">
    <source>
        <dbReference type="EMBL" id="MBW4465387.1"/>
    </source>
</evidence>
<evidence type="ECO:0000313" key="3">
    <source>
        <dbReference type="Proteomes" id="UP000707356"/>
    </source>
</evidence>